<dbReference type="InterPro" id="IPR041078">
    <property type="entry name" value="Plavaka"/>
</dbReference>
<feature type="domain" description="C2H2-type" evidence="1">
    <location>
        <begin position="22"/>
        <end position="45"/>
    </location>
</feature>
<accession>A0A9P7JS12</accession>
<protein>
    <recommendedName>
        <fullName evidence="1">C2H2-type domain-containing protein</fullName>
    </recommendedName>
</protein>
<sequence>MPDEISHVQLKRRAFSAQRIQCSYPGCKHWLKNASGLKHHQSSAHSHSFTHPGSQCMQRASVEEIKDEEAQRRTNNELWELKHGLIRDYHETLTGRICDENGNFLNPGTPPPPYTAKSPDDWTPYRNRLEFECANFIYTENQMSAGDINKILYLWGITLAVHHDNPPFADYRDLYNTIDATPLGDVAWENFSLKYNGNKPTGECPLWMEQSYEVWFQDPHTVAKNMLANPDFKGGIDYTPYREFQEKDEQHRYKDFMSGDWAWQQADEIAQDPQTHGAAFIPIIIGSDKTTVSVATGQNDYYPLYLSIGNIHNNIRRAHRNALALVGFLAIPKTEKKNSDDIKYRKFKKQLFHSSLSKIFANLKPGMTTPEQVVLACMVKDWCGRCLAFPSNLDEGGVSRSHEHTDALVDSVDFGILWDEYGIIGELVPFTNDFPRADIHELLAPDILHQLIKGTFRDHLVEWVGQYLELTHGKMCAKAILDDIDRRIAAAPPFPGLQHFPQGRGFSQWTGNDSKALMKVYLLAIQGHVPDDMVQAFRALLEFCDIVRTDVVTDDTLTELKDALRHFHTYCTIFQTTSVRFNISLPRQHSLIHYELLIRMFGAPNGLCLSITESKHITAVKQPWRRSSKYNALSQMLLANQCLDKITAARVDFTMCGMLKGSCTFSYYNSFFENPSYIGNDDGDPEVQQSRARAANNPFATESDDFDDVEDQGIMDDMDVIADVQLAWTCQQKHARTIADLAGELGIPSFPTLICLFLYDQIHADDHHSSADIPLCNCPSYMGPIKIFHSATATFVAPSDPSGITGMHRQHIRAAPSWRNGPGRFDCAFVNTDDRHDGMLSMDVVRIFCFFSFTFTNGRTYPYELTGMWMVAPSFNKDGSCDLSIIHIDSIICSAHLLPIFGTQFVPCGLQFYDSLDVYRGFYVNRFIDHHAFVLAS</sequence>
<dbReference type="AlphaFoldDB" id="A0A9P7JS12"/>
<gene>
    <name evidence="2" type="ORF">F5147DRAFT_746797</name>
</gene>
<reference evidence="2" key="1">
    <citation type="journal article" date="2020" name="New Phytol.">
        <title>Comparative genomics reveals dynamic genome evolution in host specialist ectomycorrhizal fungi.</title>
        <authorList>
            <person name="Lofgren L.A."/>
            <person name="Nguyen N.H."/>
            <person name="Vilgalys R."/>
            <person name="Ruytinx J."/>
            <person name="Liao H.L."/>
            <person name="Branco S."/>
            <person name="Kuo A."/>
            <person name="LaButti K."/>
            <person name="Lipzen A."/>
            <person name="Andreopoulos W."/>
            <person name="Pangilinan J."/>
            <person name="Riley R."/>
            <person name="Hundley H."/>
            <person name="Na H."/>
            <person name="Barry K."/>
            <person name="Grigoriev I.V."/>
            <person name="Stajich J.E."/>
            <person name="Kennedy P.G."/>
        </authorList>
    </citation>
    <scope>NUCLEOTIDE SEQUENCE</scope>
    <source>
        <strain evidence="2">FC423</strain>
    </source>
</reference>
<evidence type="ECO:0000313" key="2">
    <source>
        <dbReference type="EMBL" id="KAG2102871.1"/>
    </source>
</evidence>
<dbReference type="InterPro" id="IPR013087">
    <property type="entry name" value="Znf_C2H2_type"/>
</dbReference>
<keyword evidence="3" id="KW-1185">Reference proteome</keyword>
<organism evidence="2 3">
    <name type="scientific">Suillus discolor</name>
    <dbReference type="NCBI Taxonomy" id="1912936"/>
    <lineage>
        <taxon>Eukaryota</taxon>
        <taxon>Fungi</taxon>
        <taxon>Dikarya</taxon>
        <taxon>Basidiomycota</taxon>
        <taxon>Agaricomycotina</taxon>
        <taxon>Agaricomycetes</taxon>
        <taxon>Agaricomycetidae</taxon>
        <taxon>Boletales</taxon>
        <taxon>Suillineae</taxon>
        <taxon>Suillaceae</taxon>
        <taxon>Suillus</taxon>
    </lineage>
</organism>
<dbReference type="Pfam" id="PF18759">
    <property type="entry name" value="Plavaka"/>
    <property type="match status" value="1"/>
</dbReference>
<dbReference type="EMBL" id="JABBWM010000046">
    <property type="protein sequence ID" value="KAG2102871.1"/>
    <property type="molecule type" value="Genomic_DNA"/>
</dbReference>
<dbReference type="GeneID" id="64702141"/>
<dbReference type="OrthoDB" id="3199698at2759"/>
<dbReference type="RefSeq" id="XP_041290338.1">
    <property type="nucleotide sequence ID" value="XM_041439882.1"/>
</dbReference>
<dbReference type="Proteomes" id="UP000823399">
    <property type="component" value="Unassembled WGS sequence"/>
</dbReference>
<dbReference type="PROSITE" id="PS00028">
    <property type="entry name" value="ZINC_FINGER_C2H2_1"/>
    <property type="match status" value="1"/>
</dbReference>
<comment type="caution">
    <text evidence="2">The sequence shown here is derived from an EMBL/GenBank/DDBJ whole genome shotgun (WGS) entry which is preliminary data.</text>
</comment>
<name>A0A9P7JS12_9AGAM</name>
<evidence type="ECO:0000259" key="1">
    <source>
        <dbReference type="PROSITE" id="PS00028"/>
    </source>
</evidence>
<evidence type="ECO:0000313" key="3">
    <source>
        <dbReference type="Proteomes" id="UP000823399"/>
    </source>
</evidence>
<proteinExistence type="predicted"/>